<evidence type="ECO:0000313" key="2">
    <source>
        <dbReference type="Proteomes" id="UP000478837"/>
    </source>
</evidence>
<proteinExistence type="predicted"/>
<protein>
    <submittedName>
        <fullName evidence="1">Uncharacterized protein</fullName>
    </submittedName>
</protein>
<evidence type="ECO:0000313" key="1">
    <source>
        <dbReference type="EMBL" id="NDW22137.1"/>
    </source>
</evidence>
<name>A0A6L9MVQ1_9ALTE</name>
<accession>A0A6L9MVQ1</accession>
<dbReference type="RefSeq" id="WP_163111988.1">
    <property type="nucleotide sequence ID" value="NZ_JAAAWP010000006.1"/>
</dbReference>
<gene>
    <name evidence="1" type="ORF">GTW09_11430</name>
</gene>
<dbReference type="AlphaFoldDB" id="A0A6L9MVQ1"/>
<organism evidence="1 2">
    <name type="scientific">Alteromonas hispanica</name>
    <dbReference type="NCBI Taxonomy" id="315421"/>
    <lineage>
        <taxon>Bacteria</taxon>
        <taxon>Pseudomonadati</taxon>
        <taxon>Pseudomonadota</taxon>
        <taxon>Gammaproteobacteria</taxon>
        <taxon>Alteromonadales</taxon>
        <taxon>Alteromonadaceae</taxon>
        <taxon>Alteromonas/Salinimonas group</taxon>
        <taxon>Alteromonas</taxon>
    </lineage>
</organism>
<dbReference type="Proteomes" id="UP000478837">
    <property type="component" value="Unassembled WGS sequence"/>
</dbReference>
<comment type="caution">
    <text evidence="1">The sequence shown here is derived from an EMBL/GenBank/DDBJ whole genome shotgun (WGS) entry which is preliminary data.</text>
</comment>
<sequence length="167" mass="18686">MVYRAIINAFIDNISHPRFYRSIEDIAIRLNAVDPAVLFMMACSENNVAQKSTGNENNINSIASAAKQILGYALTSAGYTEAMIAEDFEIMKSRRSNGLSPSEQILLEQLTLLNSLINNDIDFNFLAVCLFLYKEQPDAYSKQSVSLDVKSNTATKRLMCYVKQRLG</sequence>
<keyword evidence="2" id="KW-1185">Reference proteome</keyword>
<dbReference type="EMBL" id="JAAAWP010000006">
    <property type="protein sequence ID" value="NDW22137.1"/>
    <property type="molecule type" value="Genomic_DNA"/>
</dbReference>
<reference evidence="1 2" key="1">
    <citation type="submission" date="2020-01" db="EMBL/GenBank/DDBJ databases">
        <title>Genomes of bacteria type strains.</title>
        <authorList>
            <person name="Chen J."/>
            <person name="Zhu S."/>
            <person name="Yang J."/>
        </authorList>
    </citation>
    <scope>NUCLEOTIDE SEQUENCE [LARGE SCALE GENOMIC DNA]</scope>
    <source>
        <strain evidence="1 2">LMG 22958</strain>
    </source>
</reference>